<evidence type="ECO:0000313" key="4">
    <source>
        <dbReference type="Proteomes" id="UP000317243"/>
    </source>
</evidence>
<dbReference type="AlphaFoldDB" id="A0A5C5X484"/>
<evidence type="ECO:0000313" key="3">
    <source>
        <dbReference type="EMBL" id="TWT57937.1"/>
    </source>
</evidence>
<feature type="region of interest" description="Disordered" evidence="1">
    <location>
        <begin position="390"/>
        <end position="473"/>
    </location>
</feature>
<keyword evidence="2" id="KW-1133">Transmembrane helix</keyword>
<organism evidence="3 4">
    <name type="scientific">Thalassoglobus neptunius</name>
    <dbReference type="NCBI Taxonomy" id="1938619"/>
    <lineage>
        <taxon>Bacteria</taxon>
        <taxon>Pseudomonadati</taxon>
        <taxon>Planctomycetota</taxon>
        <taxon>Planctomycetia</taxon>
        <taxon>Planctomycetales</taxon>
        <taxon>Planctomycetaceae</taxon>
        <taxon>Thalassoglobus</taxon>
    </lineage>
</organism>
<reference evidence="3 4" key="1">
    <citation type="submission" date="2019-02" db="EMBL/GenBank/DDBJ databases">
        <title>Deep-cultivation of Planctomycetes and their phenomic and genomic characterization uncovers novel biology.</title>
        <authorList>
            <person name="Wiegand S."/>
            <person name="Jogler M."/>
            <person name="Boedeker C."/>
            <person name="Pinto D."/>
            <person name="Vollmers J."/>
            <person name="Rivas-Marin E."/>
            <person name="Kohn T."/>
            <person name="Peeters S.H."/>
            <person name="Heuer A."/>
            <person name="Rast P."/>
            <person name="Oberbeckmann S."/>
            <person name="Bunk B."/>
            <person name="Jeske O."/>
            <person name="Meyerdierks A."/>
            <person name="Storesund J.E."/>
            <person name="Kallscheuer N."/>
            <person name="Luecker S."/>
            <person name="Lage O.M."/>
            <person name="Pohl T."/>
            <person name="Merkel B.J."/>
            <person name="Hornburger P."/>
            <person name="Mueller R.-W."/>
            <person name="Bruemmer F."/>
            <person name="Labrenz M."/>
            <person name="Spormann A.M."/>
            <person name="Op Den Camp H."/>
            <person name="Overmann J."/>
            <person name="Amann R."/>
            <person name="Jetten M.S.M."/>
            <person name="Mascher T."/>
            <person name="Medema M.H."/>
            <person name="Devos D.P."/>
            <person name="Kaster A.-K."/>
            <person name="Ovreas L."/>
            <person name="Rohde M."/>
            <person name="Galperin M.Y."/>
            <person name="Jogler C."/>
        </authorList>
    </citation>
    <scope>NUCLEOTIDE SEQUENCE [LARGE SCALE GENOMIC DNA]</scope>
    <source>
        <strain evidence="3 4">KOR42</strain>
    </source>
</reference>
<accession>A0A5C5X484</accession>
<feature type="compositionally biased region" description="Basic and acidic residues" evidence="1">
    <location>
        <begin position="464"/>
        <end position="473"/>
    </location>
</feature>
<keyword evidence="2" id="KW-0472">Membrane</keyword>
<feature type="region of interest" description="Disordered" evidence="1">
    <location>
        <begin position="215"/>
        <end position="256"/>
    </location>
</feature>
<feature type="compositionally biased region" description="Basic and acidic residues" evidence="1">
    <location>
        <begin position="428"/>
        <end position="444"/>
    </location>
</feature>
<dbReference type="OrthoDB" id="253103at2"/>
<keyword evidence="2" id="KW-0812">Transmembrane</keyword>
<comment type="caution">
    <text evidence="3">The sequence shown here is derived from an EMBL/GenBank/DDBJ whole genome shotgun (WGS) entry which is preliminary data.</text>
</comment>
<dbReference type="EMBL" id="SIHI01000001">
    <property type="protein sequence ID" value="TWT57937.1"/>
    <property type="molecule type" value="Genomic_DNA"/>
</dbReference>
<dbReference type="RefSeq" id="WP_146507996.1">
    <property type="nucleotide sequence ID" value="NZ_SIHI01000001.1"/>
</dbReference>
<name>A0A5C5X484_9PLAN</name>
<protein>
    <recommendedName>
        <fullName evidence="5">Collagen triple helix repeat (20 copies)</fullName>
    </recommendedName>
</protein>
<sequence>MNKSFVKLWIFLSVIAAMILGPYLVRDKSELLARRSNNLKKIAEMTPSKRDHLNRNFSAYETMTTEQRQQILEMHSELQSTAASSDQQLSQVMNTYMDWLQTLEPYQRDRLKQITDPLQRIDAIHEILEEQRVRHASQVTQRSLGREIDPRLRDWLRAMSSVPVLSNESIERLMDGVVELNPLLFTLDDRRELDQLEGLQHHLRLLEIIRSRSDAFPVDRGPPGERGPSGDRGPGPGPGPPGERGPSGERGPPGFRGPFIFPEYRPVLDSLVANFDRYVEDSEARDFIHDDSSKFPDTFRLQGMLFKSMMLEAIEEERISRRATTADLREDFDAISEAEQDELLSLSAVDFYRSLVSATETHDGVHHVDVMKAFLPIEMLHWSLNRRSKFGRRDRGDDDDRDGDGRDRDGRNGEGRNGEGRGGFGFRGDGRRTDNRGPDDDGRPRVGPNRFQRDPPNGPNEESDTSKDDQSPE</sequence>
<evidence type="ECO:0000256" key="2">
    <source>
        <dbReference type="SAM" id="Phobius"/>
    </source>
</evidence>
<dbReference type="Proteomes" id="UP000317243">
    <property type="component" value="Unassembled WGS sequence"/>
</dbReference>
<keyword evidence="4" id="KW-1185">Reference proteome</keyword>
<proteinExistence type="predicted"/>
<feature type="transmembrane region" description="Helical" evidence="2">
    <location>
        <begin position="6"/>
        <end position="25"/>
    </location>
</feature>
<gene>
    <name evidence="3" type="ORF">KOR42_13050</name>
</gene>
<evidence type="ECO:0000256" key="1">
    <source>
        <dbReference type="SAM" id="MobiDB-lite"/>
    </source>
</evidence>
<feature type="compositionally biased region" description="Basic and acidic residues" evidence="1">
    <location>
        <begin position="391"/>
        <end position="419"/>
    </location>
</feature>
<evidence type="ECO:0008006" key="5">
    <source>
        <dbReference type="Google" id="ProtNLM"/>
    </source>
</evidence>